<dbReference type="InterPro" id="IPR011009">
    <property type="entry name" value="Kinase-like_dom_sf"/>
</dbReference>
<dbReference type="GO" id="GO:0005524">
    <property type="term" value="F:ATP binding"/>
    <property type="evidence" value="ECO:0007669"/>
    <property type="project" value="InterPro"/>
</dbReference>
<keyword evidence="3" id="KW-1185">Reference proteome</keyword>
<proteinExistence type="predicted"/>
<dbReference type="InterPro" id="IPR000719">
    <property type="entry name" value="Prot_kinase_dom"/>
</dbReference>
<dbReference type="PANTHER" id="PTHR24347">
    <property type="entry name" value="SERINE/THREONINE-PROTEIN KINASE"/>
    <property type="match status" value="1"/>
</dbReference>
<evidence type="ECO:0000313" key="3">
    <source>
        <dbReference type="Proteomes" id="UP001295684"/>
    </source>
</evidence>
<sequence length="314" mass="36005">MNQVEHYEKKHSFTDMDGSMTCSTKSCESWNCGTQRVYLPCEESEMEGYETHDVLYQLPLAPCKVETISKPGSDKILVKKTVFKDGLNDFRKVAVRQECIIHSELDHPNIVKLHKYHESEDNLELVMDYCSKGSYFEDRLEDHYEPIEDMDALKKYAKEALQGLAHIHSKGIIHCDVKLSNMGLNKNAENSEEILQIFDFNLSVFADSDLEGKAHLDQCVGTFGYMAPELKGSDIYVGPEIDMWALGICLYKMCVAYAPDKVRKYKYGSGPIPFLKRDWKNIDPEFQELIKLMLEYDPESRISSSEALEHEALN</sequence>
<reference evidence="2" key="1">
    <citation type="submission" date="2023-07" db="EMBL/GenBank/DDBJ databases">
        <authorList>
            <consortium name="AG Swart"/>
            <person name="Singh M."/>
            <person name="Singh A."/>
            <person name="Seah K."/>
            <person name="Emmerich C."/>
        </authorList>
    </citation>
    <scope>NUCLEOTIDE SEQUENCE</scope>
    <source>
        <strain evidence="2">DP1</strain>
    </source>
</reference>
<dbReference type="GO" id="GO:0004672">
    <property type="term" value="F:protein kinase activity"/>
    <property type="evidence" value="ECO:0007669"/>
    <property type="project" value="InterPro"/>
</dbReference>
<feature type="domain" description="Protein kinase" evidence="1">
    <location>
        <begin position="41"/>
        <end position="313"/>
    </location>
</feature>
<organism evidence="2 3">
    <name type="scientific">Euplotes crassus</name>
    <dbReference type="NCBI Taxonomy" id="5936"/>
    <lineage>
        <taxon>Eukaryota</taxon>
        <taxon>Sar</taxon>
        <taxon>Alveolata</taxon>
        <taxon>Ciliophora</taxon>
        <taxon>Intramacronucleata</taxon>
        <taxon>Spirotrichea</taxon>
        <taxon>Hypotrichia</taxon>
        <taxon>Euplotida</taxon>
        <taxon>Euplotidae</taxon>
        <taxon>Moneuplotes</taxon>
    </lineage>
</organism>
<dbReference type="AlphaFoldDB" id="A0AAD1X8U8"/>
<accession>A0AAD1X8U8</accession>
<dbReference type="EMBL" id="CAMPGE010004171">
    <property type="protein sequence ID" value="CAI2363017.1"/>
    <property type="molecule type" value="Genomic_DNA"/>
</dbReference>
<comment type="caution">
    <text evidence="2">The sequence shown here is derived from an EMBL/GenBank/DDBJ whole genome shotgun (WGS) entry which is preliminary data.</text>
</comment>
<evidence type="ECO:0000313" key="2">
    <source>
        <dbReference type="EMBL" id="CAI2363017.1"/>
    </source>
</evidence>
<gene>
    <name evidence="2" type="ORF">ECRASSUSDP1_LOCUS4347</name>
</gene>
<dbReference type="Proteomes" id="UP001295684">
    <property type="component" value="Unassembled WGS sequence"/>
</dbReference>
<dbReference type="Pfam" id="PF00069">
    <property type="entry name" value="Pkinase"/>
    <property type="match status" value="1"/>
</dbReference>
<dbReference type="PROSITE" id="PS50011">
    <property type="entry name" value="PROTEIN_KINASE_DOM"/>
    <property type="match status" value="1"/>
</dbReference>
<dbReference type="SUPFAM" id="SSF56112">
    <property type="entry name" value="Protein kinase-like (PK-like)"/>
    <property type="match status" value="1"/>
</dbReference>
<dbReference type="SMART" id="SM00220">
    <property type="entry name" value="S_TKc"/>
    <property type="match status" value="1"/>
</dbReference>
<name>A0AAD1X8U8_EUPCR</name>
<dbReference type="Gene3D" id="1.10.510.10">
    <property type="entry name" value="Transferase(Phosphotransferase) domain 1"/>
    <property type="match status" value="1"/>
</dbReference>
<evidence type="ECO:0000259" key="1">
    <source>
        <dbReference type="PROSITE" id="PS50011"/>
    </source>
</evidence>
<protein>
    <recommendedName>
        <fullName evidence="1">Protein kinase domain-containing protein</fullName>
    </recommendedName>
</protein>